<dbReference type="EMBL" id="FLRH01000003">
    <property type="protein sequence ID" value="SBT64650.1"/>
    <property type="molecule type" value="Genomic_DNA"/>
</dbReference>
<sequence length="159" mass="17625">MTYPPPRYTGDRGETTATFRTAGHPPELVHTGGGSAGYLATGATTNGQFGLYRWEMGPQPSGPAPHFHRSISESFFILAGTVRIYDGRRWIDAEPGDFVHVPEGGVHAFRNESGEPASMLLHFAPGAPREGYFEGLRDLADRSEEERAEFFLRHDTFWV</sequence>
<keyword evidence="3" id="KW-1185">Reference proteome</keyword>
<dbReference type="Gene3D" id="2.60.120.10">
    <property type="entry name" value="Jelly Rolls"/>
    <property type="match status" value="1"/>
</dbReference>
<protein>
    <submittedName>
        <fullName evidence="2">Cupin domain protein</fullName>
    </submittedName>
</protein>
<evidence type="ECO:0000259" key="1">
    <source>
        <dbReference type="Pfam" id="PF07883"/>
    </source>
</evidence>
<reference evidence="3" key="1">
    <citation type="submission" date="2016-06" db="EMBL/GenBank/DDBJ databases">
        <authorList>
            <person name="Varghese N."/>
            <person name="Submissions Spin"/>
        </authorList>
    </citation>
    <scope>NUCLEOTIDE SEQUENCE [LARGE SCALE GENOMIC DNA]</scope>
    <source>
        <strain evidence="3">DSM 45794</strain>
    </source>
</reference>
<dbReference type="Pfam" id="PF07883">
    <property type="entry name" value="Cupin_2"/>
    <property type="match status" value="1"/>
</dbReference>
<dbReference type="InterPro" id="IPR013096">
    <property type="entry name" value="Cupin_2"/>
</dbReference>
<gene>
    <name evidence="2" type="ORF">GA0070622_1628</name>
</gene>
<dbReference type="SUPFAM" id="SSF51182">
    <property type="entry name" value="RmlC-like cupins"/>
    <property type="match status" value="1"/>
</dbReference>
<dbReference type="RefSeq" id="WP_091571134.1">
    <property type="nucleotide sequence ID" value="NZ_FLRH01000003.1"/>
</dbReference>
<name>A0A1A9B574_9ACTN</name>
<dbReference type="Proteomes" id="UP000199558">
    <property type="component" value="Unassembled WGS sequence"/>
</dbReference>
<dbReference type="InterPro" id="IPR053146">
    <property type="entry name" value="QDO-like"/>
</dbReference>
<dbReference type="AlphaFoldDB" id="A0A1A9B574"/>
<proteinExistence type="predicted"/>
<dbReference type="OrthoDB" id="5243731at2"/>
<accession>A0A1A9B574</accession>
<evidence type="ECO:0000313" key="2">
    <source>
        <dbReference type="EMBL" id="SBT64650.1"/>
    </source>
</evidence>
<dbReference type="InterPro" id="IPR011051">
    <property type="entry name" value="RmlC_Cupin_sf"/>
</dbReference>
<organism evidence="2 3">
    <name type="scientific">Micromonospora sediminicola</name>
    <dbReference type="NCBI Taxonomy" id="946078"/>
    <lineage>
        <taxon>Bacteria</taxon>
        <taxon>Bacillati</taxon>
        <taxon>Actinomycetota</taxon>
        <taxon>Actinomycetes</taxon>
        <taxon>Micromonosporales</taxon>
        <taxon>Micromonosporaceae</taxon>
        <taxon>Micromonospora</taxon>
    </lineage>
</organism>
<dbReference type="InterPro" id="IPR014710">
    <property type="entry name" value="RmlC-like_jellyroll"/>
</dbReference>
<dbReference type="PANTHER" id="PTHR36440:SF1">
    <property type="entry name" value="PUTATIVE (AFU_ORTHOLOGUE AFUA_8G07350)-RELATED"/>
    <property type="match status" value="1"/>
</dbReference>
<dbReference type="PANTHER" id="PTHR36440">
    <property type="entry name" value="PUTATIVE (AFU_ORTHOLOGUE AFUA_8G07350)-RELATED"/>
    <property type="match status" value="1"/>
</dbReference>
<dbReference type="STRING" id="946078.GA0070622_1628"/>
<evidence type="ECO:0000313" key="3">
    <source>
        <dbReference type="Proteomes" id="UP000199558"/>
    </source>
</evidence>
<feature type="domain" description="Cupin type-2" evidence="1">
    <location>
        <begin position="53"/>
        <end position="121"/>
    </location>
</feature>